<sequence length="54" mass="6228">MSYYNLAFLSLSTERVPYHTSILTGHAWVLELMNGHPKRIKNNLGVSLHVFEEL</sequence>
<accession>A0ACB7ZR86</accession>
<dbReference type="EMBL" id="MU268827">
    <property type="protein sequence ID" value="KAH7903666.1"/>
    <property type="molecule type" value="Genomic_DNA"/>
</dbReference>
<proteinExistence type="predicted"/>
<gene>
    <name evidence="1" type="ORF">BJ138DRAFT_974793</name>
</gene>
<organism evidence="1 2">
    <name type="scientific">Hygrophoropsis aurantiaca</name>
    <dbReference type="NCBI Taxonomy" id="72124"/>
    <lineage>
        <taxon>Eukaryota</taxon>
        <taxon>Fungi</taxon>
        <taxon>Dikarya</taxon>
        <taxon>Basidiomycota</taxon>
        <taxon>Agaricomycotina</taxon>
        <taxon>Agaricomycetes</taxon>
        <taxon>Agaricomycetidae</taxon>
        <taxon>Boletales</taxon>
        <taxon>Coniophorineae</taxon>
        <taxon>Hygrophoropsidaceae</taxon>
        <taxon>Hygrophoropsis</taxon>
    </lineage>
</organism>
<protein>
    <submittedName>
        <fullName evidence="1">Uncharacterized protein</fullName>
    </submittedName>
</protein>
<feature type="non-terminal residue" evidence="1">
    <location>
        <position position="54"/>
    </location>
</feature>
<evidence type="ECO:0000313" key="2">
    <source>
        <dbReference type="Proteomes" id="UP000790377"/>
    </source>
</evidence>
<reference evidence="1" key="1">
    <citation type="journal article" date="2021" name="New Phytol.">
        <title>Evolutionary innovations through gain and loss of genes in the ectomycorrhizal Boletales.</title>
        <authorList>
            <person name="Wu G."/>
            <person name="Miyauchi S."/>
            <person name="Morin E."/>
            <person name="Kuo A."/>
            <person name="Drula E."/>
            <person name="Varga T."/>
            <person name="Kohler A."/>
            <person name="Feng B."/>
            <person name="Cao Y."/>
            <person name="Lipzen A."/>
            <person name="Daum C."/>
            <person name="Hundley H."/>
            <person name="Pangilinan J."/>
            <person name="Johnson J."/>
            <person name="Barry K."/>
            <person name="LaButti K."/>
            <person name="Ng V."/>
            <person name="Ahrendt S."/>
            <person name="Min B."/>
            <person name="Choi I.G."/>
            <person name="Park H."/>
            <person name="Plett J.M."/>
            <person name="Magnuson J."/>
            <person name="Spatafora J.W."/>
            <person name="Nagy L.G."/>
            <person name="Henrissat B."/>
            <person name="Grigoriev I.V."/>
            <person name="Yang Z.L."/>
            <person name="Xu J."/>
            <person name="Martin F.M."/>
        </authorList>
    </citation>
    <scope>NUCLEOTIDE SEQUENCE</scope>
    <source>
        <strain evidence="1">ATCC 28755</strain>
    </source>
</reference>
<evidence type="ECO:0000313" key="1">
    <source>
        <dbReference type="EMBL" id="KAH7903666.1"/>
    </source>
</evidence>
<dbReference type="Proteomes" id="UP000790377">
    <property type="component" value="Unassembled WGS sequence"/>
</dbReference>
<comment type="caution">
    <text evidence="1">The sequence shown here is derived from an EMBL/GenBank/DDBJ whole genome shotgun (WGS) entry which is preliminary data.</text>
</comment>
<keyword evidence="2" id="KW-1185">Reference proteome</keyword>
<name>A0ACB7ZR86_9AGAM</name>